<name>A0A9X6RME0_HYPEX</name>
<evidence type="ECO:0000313" key="2">
    <source>
        <dbReference type="Proteomes" id="UP000192578"/>
    </source>
</evidence>
<accession>A0A9X6RME0</accession>
<sequence>MTHATLNSFNEQLRRSEALSQLHSTLHAAAPVTLYAARCTLHAAQLHDTDGFLQQFLLSLFWPPSSAHIEAGAQKIPFLKEHSQKDISIPECCFVCFRLSEHLRRLE</sequence>
<organism evidence="1 2">
    <name type="scientific">Hypsibius exemplaris</name>
    <name type="common">Freshwater tardigrade</name>
    <dbReference type="NCBI Taxonomy" id="2072580"/>
    <lineage>
        <taxon>Eukaryota</taxon>
        <taxon>Metazoa</taxon>
        <taxon>Ecdysozoa</taxon>
        <taxon>Tardigrada</taxon>
        <taxon>Eutardigrada</taxon>
        <taxon>Parachela</taxon>
        <taxon>Hypsibioidea</taxon>
        <taxon>Hypsibiidae</taxon>
        <taxon>Hypsibius</taxon>
    </lineage>
</organism>
<dbReference type="Proteomes" id="UP000192578">
    <property type="component" value="Unassembled WGS sequence"/>
</dbReference>
<reference evidence="2" key="1">
    <citation type="submission" date="2017-01" db="EMBL/GenBank/DDBJ databases">
        <title>Comparative genomics of anhydrobiosis in the tardigrade Hypsibius dujardini.</title>
        <authorList>
            <person name="Yoshida Y."/>
            <person name="Koutsovoulos G."/>
            <person name="Laetsch D."/>
            <person name="Stevens L."/>
            <person name="Kumar S."/>
            <person name="Horikawa D."/>
            <person name="Ishino K."/>
            <person name="Komine S."/>
            <person name="Tomita M."/>
            <person name="Blaxter M."/>
            <person name="Arakawa K."/>
        </authorList>
    </citation>
    <scope>NUCLEOTIDE SEQUENCE [LARGE SCALE GENOMIC DNA]</scope>
    <source>
        <strain evidence="2">Z151</strain>
    </source>
</reference>
<dbReference type="EMBL" id="MTYJ01000286">
    <property type="protein sequence ID" value="OWA52792.1"/>
    <property type="molecule type" value="Genomic_DNA"/>
</dbReference>
<protein>
    <submittedName>
        <fullName evidence="1">Uncharacterized protein</fullName>
    </submittedName>
</protein>
<comment type="caution">
    <text evidence="1">The sequence shown here is derived from an EMBL/GenBank/DDBJ whole genome shotgun (WGS) entry which is preliminary data.</text>
</comment>
<keyword evidence="2" id="KW-1185">Reference proteome</keyword>
<evidence type="ECO:0000313" key="1">
    <source>
        <dbReference type="EMBL" id="OWA52792.1"/>
    </source>
</evidence>
<gene>
    <name evidence="1" type="ORF">BV898_17234</name>
</gene>
<dbReference type="AlphaFoldDB" id="A0A9X6RME0"/>
<proteinExistence type="predicted"/>